<comment type="caution">
    <text evidence="1">The sequence shown here is derived from an EMBL/GenBank/DDBJ whole genome shotgun (WGS) entry which is preliminary data.</text>
</comment>
<reference evidence="1 2" key="1">
    <citation type="submission" date="2024-01" db="EMBL/GenBank/DDBJ databases">
        <authorList>
            <person name="Waweru B."/>
        </authorList>
    </citation>
    <scope>NUCLEOTIDE SEQUENCE [LARGE SCALE GENOMIC DNA]</scope>
</reference>
<dbReference type="EMBL" id="CAWUPB010000851">
    <property type="protein sequence ID" value="CAK7326440.1"/>
    <property type="molecule type" value="Genomic_DNA"/>
</dbReference>
<dbReference type="Proteomes" id="UP001314170">
    <property type="component" value="Unassembled WGS sequence"/>
</dbReference>
<gene>
    <name evidence="1" type="ORF">DCAF_LOCUS4140</name>
</gene>
<accession>A0AAV1R1N5</accession>
<organism evidence="1 2">
    <name type="scientific">Dovyalis caffra</name>
    <dbReference type="NCBI Taxonomy" id="77055"/>
    <lineage>
        <taxon>Eukaryota</taxon>
        <taxon>Viridiplantae</taxon>
        <taxon>Streptophyta</taxon>
        <taxon>Embryophyta</taxon>
        <taxon>Tracheophyta</taxon>
        <taxon>Spermatophyta</taxon>
        <taxon>Magnoliopsida</taxon>
        <taxon>eudicotyledons</taxon>
        <taxon>Gunneridae</taxon>
        <taxon>Pentapetalae</taxon>
        <taxon>rosids</taxon>
        <taxon>fabids</taxon>
        <taxon>Malpighiales</taxon>
        <taxon>Salicaceae</taxon>
        <taxon>Flacourtieae</taxon>
        <taxon>Dovyalis</taxon>
    </lineage>
</organism>
<evidence type="ECO:0000313" key="1">
    <source>
        <dbReference type="EMBL" id="CAK7326440.1"/>
    </source>
</evidence>
<protein>
    <submittedName>
        <fullName evidence="1">Uncharacterized protein</fullName>
    </submittedName>
</protein>
<sequence length="109" mass="12332">MSPGFQPSTEIRKGGRSPYYKLATLSCNSSALLVNQDIYNGKNVNEIEFLGMLWRMPGAEARAPTRCPEMIDCSKIDAAQLLSSLKCRHEYSIMKWEMENDTRSVKPNN</sequence>
<dbReference type="AlphaFoldDB" id="A0AAV1R1N5"/>
<proteinExistence type="predicted"/>
<keyword evidence="2" id="KW-1185">Reference proteome</keyword>
<evidence type="ECO:0000313" key="2">
    <source>
        <dbReference type="Proteomes" id="UP001314170"/>
    </source>
</evidence>
<name>A0AAV1R1N5_9ROSI</name>